<feature type="region of interest" description="Disordered" evidence="6">
    <location>
        <begin position="195"/>
        <end position="220"/>
    </location>
</feature>
<dbReference type="InterPro" id="IPR012678">
    <property type="entry name" value="Ribosomal_uL23/eL15/eS24_sf"/>
</dbReference>
<evidence type="ECO:0000256" key="3">
    <source>
        <dbReference type="ARBA" id="ARBA00023274"/>
    </source>
</evidence>
<dbReference type="InterPro" id="IPR012677">
    <property type="entry name" value="Nucleotide-bd_a/b_plait_sf"/>
</dbReference>
<dbReference type="GO" id="GO:0005762">
    <property type="term" value="C:mitochondrial large ribosomal subunit"/>
    <property type="evidence" value="ECO:0007669"/>
    <property type="project" value="TreeGrafter"/>
</dbReference>
<dbReference type="AlphaFoldDB" id="A0AAD3DPD2"/>
<evidence type="ECO:0000256" key="5">
    <source>
        <dbReference type="ARBA" id="ARBA00039977"/>
    </source>
</evidence>
<evidence type="ECO:0000313" key="7">
    <source>
        <dbReference type="EMBL" id="GFR45596.1"/>
    </source>
</evidence>
<proteinExistence type="inferred from homology"/>
<sequence>MASTLLDMRLLFRTGYGCLSHTQLGRSGIVETLSTSSTFRSQHTLAESAERRSSKDVESESAPSTSSSAQPAPPVMRFVSSEKRQRPEPPATRLPICFPTLSLQLLRMPDEQLAQLRETGWVREAAFKTTPDVTKLEIAAFLESVYGMSVERVHTINYLGRRRMTLGRFGHRQWWREDDWKKAYVVFRPPPGMEHLVDADEGKKGTAGEEEEEEEEERPVIERIREAVRAPKPMPKKWKWEREQGAK</sequence>
<dbReference type="PANTHER" id="PTHR12059">
    <property type="entry name" value="RIBOSOMAL PROTEIN L23-RELATED"/>
    <property type="match status" value="1"/>
</dbReference>
<feature type="compositionally biased region" description="Acidic residues" evidence="6">
    <location>
        <begin position="208"/>
        <end position="217"/>
    </location>
</feature>
<dbReference type="GO" id="GO:0032543">
    <property type="term" value="P:mitochondrial translation"/>
    <property type="evidence" value="ECO:0007669"/>
    <property type="project" value="TreeGrafter"/>
</dbReference>
<dbReference type="Gene3D" id="3.30.70.330">
    <property type="match status" value="1"/>
</dbReference>
<organism evidence="7 8">
    <name type="scientific">Astrephomene gubernaculifera</name>
    <dbReference type="NCBI Taxonomy" id="47775"/>
    <lineage>
        <taxon>Eukaryota</taxon>
        <taxon>Viridiplantae</taxon>
        <taxon>Chlorophyta</taxon>
        <taxon>core chlorophytes</taxon>
        <taxon>Chlorophyceae</taxon>
        <taxon>CS clade</taxon>
        <taxon>Chlamydomonadales</taxon>
        <taxon>Astrephomenaceae</taxon>
        <taxon>Astrephomene</taxon>
    </lineage>
</organism>
<accession>A0AAD3DPD2</accession>
<dbReference type="EMBL" id="BMAR01000010">
    <property type="protein sequence ID" value="GFR45596.1"/>
    <property type="molecule type" value="Genomic_DNA"/>
</dbReference>
<feature type="compositionally biased region" description="Basic and acidic residues" evidence="6">
    <location>
        <begin position="48"/>
        <end position="58"/>
    </location>
</feature>
<evidence type="ECO:0000256" key="2">
    <source>
        <dbReference type="ARBA" id="ARBA00022980"/>
    </source>
</evidence>
<dbReference type="PANTHER" id="PTHR12059:SF5">
    <property type="entry name" value="LARGE RIBOSOMAL SUBUNIT PROTEIN UL23M"/>
    <property type="match status" value="1"/>
</dbReference>
<dbReference type="GO" id="GO:0003735">
    <property type="term" value="F:structural constituent of ribosome"/>
    <property type="evidence" value="ECO:0007669"/>
    <property type="project" value="InterPro"/>
</dbReference>
<dbReference type="Proteomes" id="UP001054857">
    <property type="component" value="Unassembled WGS sequence"/>
</dbReference>
<name>A0AAD3DPD2_9CHLO</name>
<gene>
    <name evidence="7" type="ORF">Agub_g6992</name>
</gene>
<keyword evidence="3" id="KW-0687">Ribonucleoprotein</keyword>
<reference evidence="7 8" key="1">
    <citation type="journal article" date="2021" name="Sci. Rep.">
        <title>Genome sequencing of the multicellular alga Astrephomene provides insights into convergent evolution of germ-soma differentiation.</title>
        <authorList>
            <person name="Yamashita S."/>
            <person name="Yamamoto K."/>
            <person name="Matsuzaki R."/>
            <person name="Suzuki S."/>
            <person name="Yamaguchi H."/>
            <person name="Hirooka S."/>
            <person name="Minakuchi Y."/>
            <person name="Miyagishima S."/>
            <person name="Kawachi M."/>
            <person name="Toyoda A."/>
            <person name="Nozaki H."/>
        </authorList>
    </citation>
    <scope>NUCLEOTIDE SEQUENCE [LARGE SCALE GENOMIC DNA]</scope>
    <source>
        <strain evidence="7 8">NIES-4017</strain>
    </source>
</reference>
<evidence type="ECO:0000256" key="6">
    <source>
        <dbReference type="SAM" id="MobiDB-lite"/>
    </source>
</evidence>
<feature type="region of interest" description="Disordered" evidence="6">
    <location>
        <begin position="40"/>
        <end position="75"/>
    </location>
</feature>
<evidence type="ECO:0000313" key="8">
    <source>
        <dbReference type="Proteomes" id="UP001054857"/>
    </source>
</evidence>
<keyword evidence="2" id="KW-0689">Ribosomal protein</keyword>
<keyword evidence="8" id="KW-1185">Reference proteome</keyword>
<comment type="similarity">
    <text evidence="1">Belongs to the universal ribosomal protein uL23 family.</text>
</comment>
<evidence type="ECO:0000256" key="4">
    <source>
        <dbReference type="ARBA" id="ARBA00035287"/>
    </source>
</evidence>
<feature type="compositionally biased region" description="Low complexity" evidence="6">
    <location>
        <begin position="60"/>
        <end position="70"/>
    </location>
</feature>
<dbReference type="SUPFAM" id="SSF54189">
    <property type="entry name" value="Ribosomal proteins S24e, L23 and L15e"/>
    <property type="match status" value="1"/>
</dbReference>
<comment type="caution">
    <text evidence="7">The sequence shown here is derived from an EMBL/GenBank/DDBJ whole genome shotgun (WGS) entry which is preliminary data.</text>
</comment>
<protein>
    <recommendedName>
        <fullName evidence="4">Large ribosomal subunit protein uL23c</fullName>
    </recommendedName>
    <alternativeName>
        <fullName evidence="5">Large ribosomal subunit protein uL23m</fullName>
    </alternativeName>
</protein>
<evidence type="ECO:0000256" key="1">
    <source>
        <dbReference type="ARBA" id="ARBA00006700"/>
    </source>
</evidence>
<feature type="compositionally biased region" description="Basic and acidic residues" evidence="6">
    <location>
        <begin position="195"/>
        <end position="207"/>
    </location>
</feature>
<dbReference type="InterPro" id="IPR013025">
    <property type="entry name" value="Ribosomal_uL23-like"/>
</dbReference>
<dbReference type="Pfam" id="PF00276">
    <property type="entry name" value="Ribosomal_L23"/>
    <property type="match status" value="1"/>
</dbReference>